<proteinExistence type="predicted"/>
<dbReference type="Proteomes" id="UP001046870">
    <property type="component" value="Chromosome 5"/>
</dbReference>
<dbReference type="EMBL" id="JAFDVH010000005">
    <property type="protein sequence ID" value="KAG7478476.1"/>
    <property type="molecule type" value="Genomic_DNA"/>
</dbReference>
<name>A0A9D3TFH8_MEGAT</name>
<evidence type="ECO:0000313" key="1">
    <source>
        <dbReference type="EMBL" id="KAG7478476.1"/>
    </source>
</evidence>
<accession>A0A9D3TFH8</accession>
<reference evidence="1" key="1">
    <citation type="submission" date="2021-01" db="EMBL/GenBank/DDBJ databases">
        <authorList>
            <person name="Zahm M."/>
            <person name="Roques C."/>
            <person name="Cabau C."/>
            <person name="Klopp C."/>
            <person name="Donnadieu C."/>
            <person name="Jouanno E."/>
            <person name="Lampietro C."/>
            <person name="Louis A."/>
            <person name="Herpin A."/>
            <person name="Echchiki A."/>
            <person name="Berthelot C."/>
            <person name="Parey E."/>
            <person name="Roest-Crollius H."/>
            <person name="Braasch I."/>
            <person name="Postlethwait J."/>
            <person name="Bobe J."/>
            <person name="Montfort J."/>
            <person name="Bouchez O."/>
            <person name="Begum T."/>
            <person name="Mejri S."/>
            <person name="Adams A."/>
            <person name="Chen W.-J."/>
            <person name="Guiguen Y."/>
        </authorList>
    </citation>
    <scope>NUCLEOTIDE SEQUENCE</scope>
    <source>
        <strain evidence="1">YG-15Mar2019-1</strain>
        <tissue evidence="1">Brain</tissue>
    </source>
</reference>
<evidence type="ECO:0000313" key="2">
    <source>
        <dbReference type="Proteomes" id="UP001046870"/>
    </source>
</evidence>
<protein>
    <submittedName>
        <fullName evidence="1">Uncharacterized protein</fullName>
    </submittedName>
</protein>
<organism evidence="1 2">
    <name type="scientific">Megalops atlanticus</name>
    <name type="common">Tarpon</name>
    <name type="synonym">Clupea gigantea</name>
    <dbReference type="NCBI Taxonomy" id="7932"/>
    <lineage>
        <taxon>Eukaryota</taxon>
        <taxon>Metazoa</taxon>
        <taxon>Chordata</taxon>
        <taxon>Craniata</taxon>
        <taxon>Vertebrata</taxon>
        <taxon>Euteleostomi</taxon>
        <taxon>Actinopterygii</taxon>
        <taxon>Neopterygii</taxon>
        <taxon>Teleostei</taxon>
        <taxon>Elopiformes</taxon>
        <taxon>Megalopidae</taxon>
        <taxon>Megalops</taxon>
    </lineage>
</organism>
<comment type="caution">
    <text evidence="1">The sequence shown here is derived from an EMBL/GenBank/DDBJ whole genome shotgun (WGS) entry which is preliminary data.</text>
</comment>
<gene>
    <name evidence="1" type="ORF">MATL_G00080910</name>
</gene>
<sequence length="72" mass="8158">MLDNQLSFSHAWTSVTPSLLVFLPVPSNLIQYTAAQLVYNLPKHISYTLPHLTDLLLSLALSSNPWRWHTGQ</sequence>
<keyword evidence="2" id="KW-1185">Reference proteome</keyword>
<dbReference type="AlphaFoldDB" id="A0A9D3TFH8"/>